<gene>
    <name evidence="2" type="ORF">GCM10011511_17920</name>
</gene>
<feature type="chain" id="PRO_5035159198" evidence="1">
    <location>
        <begin position="20"/>
        <end position="459"/>
    </location>
</feature>
<evidence type="ECO:0000313" key="3">
    <source>
        <dbReference type="Proteomes" id="UP000607559"/>
    </source>
</evidence>
<organism evidence="2 3">
    <name type="scientific">Puia dinghuensis</name>
    <dbReference type="NCBI Taxonomy" id="1792502"/>
    <lineage>
        <taxon>Bacteria</taxon>
        <taxon>Pseudomonadati</taxon>
        <taxon>Bacteroidota</taxon>
        <taxon>Chitinophagia</taxon>
        <taxon>Chitinophagales</taxon>
        <taxon>Chitinophagaceae</taxon>
        <taxon>Puia</taxon>
    </lineage>
</organism>
<name>A0A8J2XT05_9BACT</name>
<dbReference type="SUPFAM" id="SSF82171">
    <property type="entry name" value="DPP6 N-terminal domain-like"/>
    <property type="match status" value="1"/>
</dbReference>
<dbReference type="AlphaFoldDB" id="A0A8J2XT05"/>
<comment type="caution">
    <text evidence="2">The sequence shown here is derived from an EMBL/GenBank/DDBJ whole genome shotgun (WGS) entry which is preliminary data.</text>
</comment>
<feature type="signal peptide" evidence="1">
    <location>
        <begin position="1"/>
        <end position="19"/>
    </location>
</feature>
<dbReference type="Proteomes" id="UP000607559">
    <property type="component" value="Unassembled WGS sequence"/>
</dbReference>
<keyword evidence="3" id="KW-1185">Reference proteome</keyword>
<protein>
    <submittedName>
        <fullName evidence="2">Uncharacterized protein</fullName>
    </submittedName>
</protein>
<sequence length="459" mass="52146">MSKSILSLLPLLLALSVCAQEKFYEEPIGWRGKSIELHTISDREKLNSCLFLCNGDSVRAFVLDSKQAVIQHFYFNRLQSEQFLGGFMKGGKVYAFLQPTGPNTNPILHVWVLDIVKGTHSDFVVLFDMRHESAVEEISCGDRFLYFAVNKKESQFTIYDFGEDQRIDTLHYSFENGVWKALTEYDGNFGRDVTVVKIDPGLQLNRDLGHVPNKLYWMHDTLFLLMNSWQKGVTAIFSFDVQTKKVGLRKVIHNDIQETQPGRANYTDNSFLLDDKLFFVSADDQKMDLQVRDFHSGSLLREYTARSFGDSLFINTPIDLDGPLSGKKSREQPKLWQLLKMMYEGSSVLIVSREDSGRIGLTIGAWKEETTLRRSGGPGSAPLYSRSTSIESSGFKLLMDSTTLEHVPGPVTRGIGDRIVDYRKKISIPPAGESLFENGGKYVYAYYDRDEHKIVLTNF</sequence>
<keyword evidence="1" id="KW-0732">Signal</keyword>
<evidence type="ECO:0000313" key="2">
    <source>
        <dbReference type="EMBL" id="GGA95007.1"/>
    </source>
</evidence>
<proteinExistence type="predicted"/>
<reference evidence="2" key="1">
    <citation type="journal article" date="2014" name="Int. J. Syst. Evol. Microbiol.">
        <title>Complete genome sequence of Corynebacterium casei LMG S-19264T (=DSM 44701T), isolated from a smear-ripened cheese.</title>
        <authorList>
            <consortium name="US DOE Joint Genome Institute (JGI-PGF)"/>
            <person name="Walter F."/>
            <person name="Albersmeier A."/>
            <person name="Kalinowski J."/>
            <person name="Ruckert C."/>
        </authorList>
    </citation>
    <scope>NUCLEOTIDE SEQUENCE</scope>
    <source>
        <strain evidence="2">CGMCC 1.15448</strain>
    </source>
</reference>
<evidence type="ECO:0000256" key="1">
    <source>
        <dbReference type="SAM" id="SignalP"/>
    </source>
</evidence>
<reference evidence="2" key="2">
    <citation type="submission" date="2020-09" db="EMBL/GenBank/DDBJ databases">
        <authorList>
            <person name="Sun Q."/>
            <person name="Zhou Y."/>
        </authorList>
    </citation>
    <scope>NUCLEOTIDE SEQUENCE</scope>
    <source>
        <strain evidence="2">CGMCC 1.15448</strain>
    </source>
</reference>
<dbReference type="RefSeq" id="WP_188930763.1">
    <property type="nucleotide sequence ID" value="NZ_BMJC01000002.1"/>
</dbReference>
<accession>A0A8J2XT05</accession>
<dbReference type="EMBL" id="BMJC01000002">
    <property type="protein sequence ID" value="GGA95007.1"/>
    <property type="molecule type" value="Genomic_DNA"/>
</dbReference>